<dbReference type="Proteomes" id="UP000577362">
    <property type="component" value="Unassembled WGS sequence"/>
</dbReference>
<name>A0A840BW98_9HYPH</name>
<sequence length="183" mass="20199">MAVLNAMLSGGERRSDDFYPTPPEATRALLPWIEDFPRGVWEPACGDGALAEVLRKAGYAVTPTDLVDRGYGKGGIDFLGTRSAWGAAIVTNPPFKLAQQFIEHAERLGIGHMALLLKSNFWQAKRRAPLFRRWRPHQILALNWRLDFTGAGAPHTDCMWCIWRPAGLGIVSYDIVDKPGGAA</sequence>
<organism evidence="1 2">
    <name type="scientific">Chelatococcus caeni</name>
    <dbReference type="NCBI Taxonomy" id="1348468"/>
    <lineage>
        <taxon>Bacteria</taxon>
        <taxon>Pseudomonadati</taxon>
        <taxon>Pseudomonadota</taxon>
        <taxon>Alphaproteobacteria</taxon>
        <taxon>Hyphomicrobiales</taxon>
        <taxon>Chelatococcaceae</taxon>
        <taxon>Chelatococcus</taxon>
    </lineage>
</organism>
<dbReference type="RefSeq" id="WP_183316921.1">
    <property type="nucleotide sequence ID" value="NZ_JACIEN010000003.1"/>
</dbReference>
<evidence type="ECO:0008006" key="3">
    <source>
        <dbReference type="Google" id="ProtNLM"/>
    </source>
</evidence>
<evidence type="ECO:0000313" key="1">
    <source>
        <dbReference type="EMBL" id="MBB4017625.1"/>
    </source>
</evidence>
<dbReference type="AlphaFoldDB" id="A0A840BW98"/>
<protein>
    <recommendedName>
        <fullName evidence="3">SAM-dependent methyltransferase</fullName>
    </recommendedName>
</protein>
<proteinExistence type="predicted"/>
<keyword evidence="2" id="KW-1185">Reference proteome</keyword>
<dbReference type="SUPFAM" id="SSF53335">
    <property type="entry name" value="S-adenosyl-L-methionine-dependent methyltransferases"/>
    <property type="match status" value="1"/>
</dbReference>
<gene>
    <name evidence="1" type="ORF">GGR16_002659</name>
</gene>
<dbReference type="EMBL" id="JACIEN010000003">
    <property type="protein sequence ID" value="MBB4017625.1"/>
    <property type="molecule type" value="Genomic_DNA"/>
</dbReference>
<comment type="caution">
    <text evidence="1">The sequence shown here is derived from an EMBL/GenBank/DDBJ whole genome shotgun (WGS) entry which is preliminary data.</text>
</comment>
<dbReference type="InterPro" id="IPR029063">
    <property type="entry name" value="SAM-dependent_MTases_sf"/>
</dbReference>
<accession>A0A840BW98</accession>
<reference evidence="1 2" key="1">
    <citation type="submission" date="2020-08" db="EMBL/GenBank/DDBJ databases">
        <title>Genomic Encyclopedia of Type Strains, Phase IV (KMG-IV): sequencing the most valuable type-strain genomes for metagenomic binning, comparative biology and taxonomic classification.</title>
        <authorList>
            <person name="Goeker M."/>
        </authorList>
    </citation>
    <scope>NUCLEOTIDE SEQUENCE [LARGE SCALE GENOMIC DNA]</scope>
    <source>
        <strain evidence="1 2">DSM 103737</strain>
    </source>
</reference>
<evidence type="ECO:0000313" key="2">
    <source>
        <dbReference type="Proteomes" id="UP000577362"/>
    </source>
</evidence>